<proteinExistence type="predicted"/>
<dbReference type="GO" id="GO:0000981">
    <property type="term" value="F:DNA-binding transcription factor activity, RNA polymerase II-specific"/>
    <property type="evidence" value="ECO:0007669"/>
    <property type="project" value="TreeGrafter"/>
</dbReference>
<dbReference type="PROSITE" id="PS50090">
    <property type="entry name" value="MYB_LIKE"/>
    <property type="match status" value="2"/>
</dbReference>
<keyword evidence="7" id="KW-1185">Reference proteome</keyword>
<evidence type="ECO:0000313" key="7">
    <source>
        <dbReference type="Proteomes" id="UP000481153"/>
    </source>
</evidence>
<evidence type="ECO:0000259" key="4">
    <source>
        <dbReference type="PROSITE" id="PS50090"/>
    </source>
</evidence>
<feature type="region of interest" description="Disordered" evidence="3">
    <location>
        <begin position="27"/>
        <end position="64"/>
    </location>
</feature>
<feature type="domain" description="Myb-like" evidence="4">
    <location>
        <begin position="113"/>
        <end position="163"/>
    </location>
</feature>
<dbReference type="PANTHER" id="PTHR45614:SF274">
    <property type="entry name" value="MYB-LIKE DNA-BINDING PROTEIN"/>
    <property type="match status" value="1"/>
</dbReference>
<dbReference type="CDD" id="cd00167">
    <property type="entry name" value="SANT"/>
    <property type="match status" value="2"/>
</dbReference>
<dbReference type="PROSITE" id="PS51294">
    <property type="entry name" value="HTH_MYB"/>
    <property type="match status" value="2"/>
</dbReference>
<feature type="compositionally biased region" description="Acidic residues" evidence="3">
    <location>
        <begin position="35"/>
        <end position="57"/>
    </location>
</feature>
<dbReference type="InterPro" id="IPR009057">
    <property type="entry name" value="Homeodomain-like_sf"/>
</dbReference>
<name>A0A6G0XCF2_9STRA</name>
<dbReference type="Proteomes" id="UP000481153">
    <property type="component" value="Unassembled WGS sequence"/>
</dbReference>
<feature type="domain" description="Myb-like" evidence="4">
    <location>
        <begin position="61"/>
        <end position="112"/>
    </location>
</feature>
<dbReference type="VEuPathDB" id="FungiDB:AeMF1_019748"/>
<keyword evidence="1" id="KW-0677">Repeat</keyword>
<evidence type="ECO:0000313" key="6">
    <source>
        <dbReference type="EMBL" id="KAF0737760.1"/>
    </source>
</evidence>
<protein>
    <submittedName>
        <fullName evidence="6">Uncharacterized protein</fullName>
    </submittedName>
</protein>
<feature type="region of interest" description="Disordered" evidence="3">
    <location>
        <begin position="224"/>
        <end position="249"/>
    </location>
</feature>
<evidence type="ECO:0000259" key="5">
    <source>
        <dbReference type="PROSITE" id="PS51294"/>
    </source>
</evidence>
<evidence type="ECO:0000256" key="1">
    <source>
        <dbReference type="ARBA" id="ARBA00022737"/>
    </source>
</evidence>
<comment type="caution">
    <text evidence="6">The sequence shown here is derived from an EMBL/GenBank/DDBJ whole genome shotgun (WGS) entry which is preliminary data.</text>
</comment>
<keyword evidence="2" id="KW-0238">DNA-binding</keyword>
<dbReference type="GO" id="GO:0000978">
    <property type="term" value="F:RNA polymerase II cis-regulatory region sequence-specific DNA binding"/>
    <property type="evidence" value="ECO:0007669"/>
    <property type="project" value="TreeGrafter"/>
</dbReference>
<feature type="domain" description="HTH myb-type" evidence="5">
    <location>
        <begin position="118"/>
        <end position="167"/>
    </location>
</feature>
<dbReference type="InterPro" id="IPR017930">
    <property type="entry name" value="Myb_dom"/>
</dbReference>
<evidence type="ECO:0000256" key="2">
    <source>
        <dbReference type="ARBA" id="ARBA00023125"/>
    </source>
</evidence>
<evidence type="ECO:0000256" key="3">
    <source>
        <dbReference type="SAM" id="MobiDB-lite"/>
    </source>
</evidence>
<dbReference type="EMBL" id="VJMJ01000081">
    <property type="protein sequence ID" value="KAF0737760.1"/>
    <property type="molecule type" value="Genomic_DNA"/>
</dbReference>
<dbReference type="PANTHER" id="PTHR45614">
    <property type="entry name" value="MYB PROTEIN-RELATED"/>
    <property type="match status" value="1"/>
</dbReference>
<dbReference type="Pfam" id="PF00249">
    <property type="entry name" value="Myb_DNA-binding"/>
    <property type="match status" value="2"/>
</dbReference>
<organism evidence="6 7">
    <name type="scientific">Aphanomyces euteiches</name>
    <dbReference type="NCBI Taxonomy" id="100861"/>
    <lineage>
        <taxon>Eukaryota</taxon>
        <taxon>Sar</taxon>
        <taxon>Stramenopiles</taxon>
        <taxon>Oomycota</taxon>
        <taxon>Saprolegniomycetes</taxon>
        <taxon>Saprolegniales</taxon>
        <taxon>Verrucalvaceae</taxon>
        <taxon>Aphanomyces</taxon>
    </lineage>
</organism>
<dbReference type="SUPFAM" id="SSF46689">
    <property type="entry name" value="Homeodomain-like"/>
    <property type="match status" value="1"/>
</dbReference>
<feature type="compositionally biased region" description="Basic and acidic residues" evidence="3">
    <location>
        <begin position="233"/>
        <end position="242"/>
    </location>
</feature>
<dbReference type="Gene3D" id="1.10.10.60">
    <property type="entry name" value="Homeodomain-like"/>
    <property type="match status" value="2"/>
</dbReference>
<dbReference type="SMART" id="SM00717">
    <property type="entry name" value="SANT"/>
    <property type="match status" value="2"/>
</dbReference>
<dbReference type="InterPro" id="IPR050560">
    <property type="entry name" value="MYB_TF"/>
</dbReference>
<dbReference type="InterPro" id="IPR001005">
    <property type="entry name" value="SANT/Myb"/>
</dbReference>
<feature type="region of interest" description="Disordered" evidence="3">
    <location>
        <begin position="157"/>
        <end position="212"/>
    </location>
</feature>
<feature type="domain" description="HTH myb-type" evidence="5">
    <location>
        <begin position="65"/>
        <end position="116"/>
    </location>
</feature>
<dbReference type="GO" id="GO:0005634">
    <property type="term" value="C:nucleus"/>
    <property type="evidence" value="ECO:0007669"/>
    <property type="project" value="TreeGrafter"/>
</dbReference>
<gene>
    <name evidence="6" type="ORF">Ae201684_006254</name>
</gene>
<dbReference type="AlphaFoldDB" id="A0A6G0XCF2"/>
<reference evidence="6 7" key="1">
    <citation type="submission" date="2019-07" db="EMBL/GenBank/DDBJ databases">
        <title>Genomics analysis of Aphanomyces spp. identifies a new class of oomycete effector associated with host adaptation.</title>
        <authorList>
            <person name="Gaulin E."/>
        </authorList>
    </citation>
    <scope>NUCLEOTIDE SEQUENCE [LARGE SCALE GENOMIC DNA]</scope>
    <source>
        <strain evidence="6 7">ATCC 201684</strain>
    </source>
</reference>
<accession>A0A6G0XCF2</accession>
<dbReference type="FunFam" id="1.10.10.60:FF:000010">
    <property type="entry name" value="Transcriptional activator Myb isoform A"/>
    <property type="match status" value="1"/>
</dbReference>
<sequence length="294" mass="33799">MASTLTERGEASAMSLPFADAMLVGSGDFQSHFDDEGEDTMDLEDDDDEEDDSDEVDRDSTVSDRRKQWTKLDDECILHFVQQHGTKRWSKIAKLLPGRTPKQCRTRWLNFLDPTIDKAPWRADETEIIFAAQARVGNRWAEIAKLLPGRTDNAIKNHWYSTSRRRQRQAAKQRDQTSSKRVKAIKPIQVKQQQDGKKKSTNAATTPRRLVPNDLEAWPTLGLQNQPSAWQQKQDKDDKDNESGVNVPPLVLKPRALHKRIDLLRQEQQDQLQLQRSRSNSADLFLDFLSHMQS</sequence>